<dbReference type="Proteomes" id="UP000737612">
    <property type="component" value="Unassembled WGS sequence"/>
</dbReference>
<reference evidence="1" key="1">
    <citation type="submission" date="2021-02" db="EMBL/GenBank/DDBJ databases">
        <title>Metagenome-assembled genomes from human diarrheal sample B26.</title>
        <authorList>
            <person name="Ateba T.P."/>
            <person name="Alayande K.A."/>
            <person name="Mwanza M."/>
        </authorList>
    </citation>
    <scope>NUCLEOTIDE SEQUENCE</scope>
    <source>
        <strain evidence="1">06WH</strain>
    </source>
</reference>
<accession>A0A938ZCC9</accession>
<dbReference type="AlphaFoldDB" id="A0A938ZCC9"/>
<sequence length="87" mass="10216">MAKFKHTERTRKIYNSIIKEYREISSDSDLVALGIDYNDYRSSELGLLLDSLRLNGEGMTSSKRVAEWMKRHSCNVYRIADNWKVQL</sequence>
<dbReference type="EMBL" id="JAFHBD010000009">
    <property type="protein sequence ID" value="MBN2952547.1"/>
    <property type="molecule type" value="Genomic_DNA"/>
</dbReference>
<gene>
    <name evidence="1" type="ORF">JTJ23_02880</name>
</gene>
<evidence type="ECO:0000313" key="2">
    <source>
        <dbReference type="Proteomes" id="UP000737612"/>
    </source>
</evidence>
<name>A0A938ZCC9_9FIRM</name>
<evidence type="ECO:0000313" key="1">
    <source>
        <dbReference type="EMBL" id="MBN2952547.1"/>
    </source>
</evidence>
<comment type="caution">
    <text evidence="1">The sequence shown here is derived from an EMBL/GenBank/DDBJ whole genome shotgun (WGS) entry which is preliminary data.</text>
</comment>
<protein>
    <submittedName>
        <fullName evidence="1">Uncharacterized protein</fullName>
    </submittedName>
</protein>
<organism evidence="1 2">
    <name type="scientific">Fusicatenibacter saccharivorans</name>
    <dbReference type="NCBI Taxonomy" id="1150298"/>
    <lineage>
        <taxon>Bacteria</taxon>
        <taxon>Bacillati</taxon>
        <taxon>Bacillota</taxon>
        <taxon>Clostridia</taxon>
        <taxon>Lachnospirales</taxon>
        <taxon>Lachnospiraceae</taxon>
        <taxon>Fusicatenibacter</taxon>
    </lineage>
</organism>
<proteinExistence type="predicted"/>